<sequence length="237" mass="27386">MYYNVSDLSNSHVLTMKCPNNFSVSRLLGFRRAMPVTGRLLNMTTELYQKADGELLKTFFISPSDNLCFHGKCTYYCDTSHAICGNPDSLEGSFAAFLPPKELAVRKVWRHPWRRSYHKRRKAQWETESNYCALVREIPPYDEGRRLYDLMDMSVFDFLIGNMDRHHYETFRCVDFVAVSYGVANAISCRLFGNDTFPLHLDHGRGFGKPFHDEVSILAPVLQCCMLRQSTLETLLK</sequence>
<evidence type="ECO:0000313" key="1">
    <source>
        <dbReference type="EMBL" id="KAI4456201.1"/>
    </source>
</evidence>
<accession>A0ACB9SNM4</accession>
<proteinExistence type="predicted"/>
<dbReference type="EMBL" id="CM043022">
    <property type="protein sequence ID" value="KAI4456201.1"/>
    <property type="molecule type" value="Genomic_DNA"/>
</dbReference>
<evidence type="ECO:0000313" key="2">
    <source>
        <dbReference type="Proteomes" id="UP001056778"/>
    </source>
</evidence>
<reference evidence="1" key="1">
    <citation type="submission" date="2022-04" db="EMBL/GenBank/DDBJ databases">
        <title>Chromosome-scale genome assembly of Holotrichia oblita Faldermann.</title>
        <authorList>
            <person name="Rongchong L."/>
        </authorList>
    </citation>
    <scope>NUCLEOTIDE SEQUENCE</scope>
    <source>
        <strain evidence="1">81SQS9</strain>
    </source>
</reference>
<name>A0ACB9SNM4_HOLOL</name>
<organism evidence="1 2">
    <name type="scientific">Holotrichia oblita</name>
    <name type="common">Chafer beetle</name>
    <dbReference type="NCBI Taxonomy" id="644536"/>
    <lineage>
        <taxon>Eukaryota</taxon>
        <taxon>Metazoa</taxon>
        <taxon>Ecdysozoa</taxon>
        <taxon>Arthropoda</taxon>
        <taxon>Hexapoda</taxon>
        <taxon>Insecta</taxon>
        <taxon>Pterygota</taxon>
        <taxon>Neoptera</taxon>
        <taxon>Endopterygota</taxon>
        <taxon>Coleoptera</taxon>
        <taxon>Polyphaga</taxon>
        <taxon>Scarabaeiformia</taxon>
        <taxon>Scarabaeidae</taxon>
        <taxon>Melolonthinae</taxon>
        <taxon>Holotrichia</taxon>
    </lineage>
</organism>
<comment type="caution">
    <text evidence="1">The sequence shown here is derived from an EMBL/GenBank/DDBJ whole genome shotgun (WGS) entry which is preliminary data.</text>
</comment>
<dbReference type="Proteomes" id="UP001056778">
    <property type="component" value="Chromosome 8"/>
</dbReference>
<gene>
    <name evidence="1" type="ORF">MML48_8g00015995</name>
</gene>
<protein>
    <submittedName>
        <fullName evidence="1">Dentin matrix protein 4 protein fam20</fullName>
    </submittedName>
</protein>
<keyword evidence="2" id="KW-1185">Reference proteome</keyword>